<dbReference type="InterPro" id="IPR008920">
    <property type="entry name" value="TF_FadR/GntR_C"/>
</dbReference>
<gene>
    <name evidence="6" type="ORF">JHX88_14640</name>
    <name evidence="5" type="ORF">SAMN05421772_10848</name>
</gene>
<dbReference type="InterPro" id="IPR011711">
    <property type="entry name" value="GntR_C"/>
</dbReference>
<dbReference type="AlphaFoldDB" id="A0AA45W550"/>
<dbReference type="SUPFAM" id="SSF46785">
    <property type="entry name" value="Winged helix' DNA-binding domain"/>
    <property type="match status" value="1"/>
</dbReference>
<dbReference type="CDD" id="cd07377">
    <property type="entry name" value="WHTH_GntR"/>
    <property type="match status" value="1"/>
</dbReference>
<dbReference type="PRINTS" id="PR00035">
    <property type="entry name" value="HTHGNTR"/>
</dbReference>
<dbReference type="Pfam" id="PF00392">
    <property type="entry name" value="GntR"/>
    <property type="match status" value="1"/>
</dbReference>
<evidence type="ECO:0000259" key="4">
    <source>
        <dbReference type="PROSITE" id="PS50949"/>
    </source>
</evidence>
<dbReference type="SUPFAM" id="SSF48008">
    <property type="entry name" value="GntR ligand-binding domain-like"/>
    <property type="match status" value="1"/>
</dbReference>
<dbReference type="GO" id="GO:0003677">
    <property type="term" value="F:DNA binding"/>
    <property type="evidence" value="ECO:0007669"/>
    <property type="project" value="UniProtKB-KW"/>
</dbReference>
<evidence type="ECO:0000256" key="1">
    <source>
        <dbReference type="ARBA" id="ARBA00023015"/>
    </source>
</evidence>
<dbReference type="Gene3D" id="1.20.120.530">
    <property type="entry name" value="GntR ligand-binding domain-like"/>
    <property type="match status" value="1"/>
</dbReference>
<dbReference type="PANTHER" id="PTHR43537:SF5">
    <property type="entry name" value="UXU OPERON TRANSCRIPTIONAL REGULATOR"/>
    <property type="match status" value="1"/>
</dbReference>
<dbReference type="InterPro" id="IPR036388">
    <property type="entry name" value="WH-like_DNA-bd_sf"/>
</dbReference>
<dbReference type="EMBL" id="CP067140">
    <property type="protein sequence ID" value="WCR02132.1"/>
    <property type="molecule type" value="Genomic_DNA"/>
</dbReference>
<evidence type="ECO:0000256" key="2">
    <source>
        <dbReference type="ARBA" id="ARBA00023125"/>
    </source>
</evidence>
<reference evidence="5 7" key="1">
    <citation type="submission" date="2017-01" db="EMBL/GenBank/DDBJ databases">
        <authorList>
            <person name="Varghese N."/>
            <person name="Submissions S."/>
        </authorList>
    </citation>
    <scope>NUCLEOTIDE SEQUENCE [LARGE SCALE GENOMIC DNA]</scope>
    <source>
        <strain evidence="5 7">DSM 18447</strain>
    </source>
</reference>
<protein>
    <submittedName>
        <fullName evidence="6">FadR family transcriptional regulator</fullName>
    </submittedName>
    <submittedName>
        <fullName evidence="5">Transcriptional regulator, GntR family</fullName>
    </submittedName>
</protein>
<dbReference type="InterPro" id="IPR036390">
    <property type="entry name" value="WH_DNA-bd_sf"/>
</dbReference>
<dbReference type="SMART" id="SM00345">
    <property type="entry name" value="HTH_GNTR"/>
    <property type="match status" value="1"/>
</dbReference>
<dbReference type="SMART" id="SM00895">
    <property type="entry name" value="FCD"/>
    <property type="match status" value="1"/>
</dbReference>
<organism evidence="5 7">
    <name type="scientific">Paracoccus saliphilus</name>
    <dbReference type="NCBI Taxonomy" id="405559"/>
    <lineage>
        <taxon>Bacteria</taxon>
        <taxon>Pseudomonadati</taxon>
        <taxon>Pseudomonadota</taxon>
        <taxon>Alphaproteobacteria</taxon>
        <taxon>Rhodobacterales</taxon>
        <taxon>Paracoccaceae</taxon>
        <taxon>Paracoccus</taxon>
    </lineage>
</organism>
<dbReference type="Pfam" id="PF07729">
    <property type="entry name" value="FCD"/>
    <property type="match status" value="1"/>
</dbReference>
<dbReference type="InterPro" id="IPR000524">
    <property type="entry name" value="Tscrpt_reg_HTH_GntR"/>
</dbReference>
<feature type="domain" description="HTH gntR-type" evidence="4">
    <location>
        <begin position="7"/>
        <end position="75"/>
    </location>
</feature>
<name>A0AA45W550_9RHOB</name>
<keyword evidence="3" id="KW-0804">Transcription</keyword>
<dbReference type="Proteomes" id="UP000186216">
    <property type="component" value="Unassembled WGS sequence"/>
</dbReference>
<dbReference type="RefSeq" id="WP_076526615.1">
    <property type="nucleotide sequence ID" value="NZ_CP067140.1"/>
</dbReference>
<accession>A0AA45W550</accession>
<proteinExistence type="predicted"/>
<keyword evidence="1" id="KW-0805">Transcription regulation</keyword>
<keyword evidence="2" id="KW-0238">DNA-binding</keyword>
<evidence type="ECO:0000313" key="7">
    <source>
        <dbReference type="Proteomes" id="UP000186216"/>
    </source>
</evidence>
<evidence type="ECO:0000313" key="6">
    <source>
        <dbReference type="EMBL" id="WCR02132.1"/>
    </source>
</evidence>
<dbReference type="Proteomes" id="UP001215549">
    <property type="component" value="Chromosome"/>
</dbReference>
<evidence type="ECO:0000256" key="3">
    <source>
        <dbReference type="ARBA" id="ARBA00023163"/>
    </source>
</evidence>
<dbReference type="PROSITE" id="PS50949">
    <property type="entry name" value="HTH_GNTR"/>
    <property type="match status" value="1"/>
</dbReference>
<dbReference type="PANTHER" id="PTHR43537">
    <property type="entry name" value="TRANSCRIPTIONAL REGULATOR, GNTR FAMILY"/>
    <property type="match status" value="1"/>
</dbReference>
<evidence type="ECO:0000313" key="8">
    <source>
        <dbReference type="Proteomes" id="UP001215549"/>
    </source>
</evidence>
<dbReference type="GO" id="GO:0003700">
    <property type="term" value="F:DNA-binding transcription factor activity"/>
    <property type="evidence" value="ECO:0007669"/>
    <property type="project" value="InterPro"/>
</dbReference>
<dbReference type="EMBL" id="FTOU01000008">
    <property type="protein sequence ID" value="SIS90348.1"/>
    <property type="molecule type" value="Genomic_DNA"/>
</dbReference>
<reference evidence="6 8" key="2">
    <citation type="submission" date="2021-01" db="EMBL/GenBank/DDBJ databases">
        <title>Biogeographic distribution of Paracoccus.</title>
        <authorList>
            <person name="Hollensteiner J."/>
            <person name="Leineberger J."/>
            <person name="Brinkhoff T."/>
            <person name="Daniel R."/>
        </authorList>
    </citation>
    <scope>NUCLEOTIDE SEQUENCE [LARGE SCALE GENOMIC DNA]</scope>
    <source>
        <strain evidence="6 8">DSM 18447</strain>
    </source>
</reference>
<dbReference type="Gene3D" id="1.10.10.10">
    <property type="entry name" value="Winged helix-like DNA-binding domain superfamily/Winged helix DNA-binding domain"/>
    <property type="match status" value="1"/>
</dbReference>
<sequence>MLTKPEPSDQNDAAARLRAFIVEGGYEPGDRLPPERELTGALAMGRSMLRRALDQLERDGAIWRHVGKGTFVANGIAAAGGAGGLVELGRQLTPFRMMRARRCIEPAIAREAAMNASGESMTRMRLAMERARSASNWEDYEAQDDHFHRTIAMGADNLLLLSLFDQLNQVRRAVAWGNVTRDTIRPDADHQSFGEHEAIATAIEARDPDRAYEAMRLHLGSVNARLFDEG</sequence>
<evidence type="ECO:0000313" key="5">
    <source>
        <dbReference type="EMBL" id="SIS90348.1"/>
    </source>
</evidence>
<keyword evidence="8" id="KW-1185">Reference proteome</keyword>